<dbReference type="PROSITE" id="PS00218">
    <property type="entry name" value="AMINO_ACID_PERMEASE_1"/>
    <property type="match status" value="1"/>
</dbReference>
<dbReference type="GO" id="GO:0016020">
    <property type="term" value="C:membrane"/>
    <property type="evidence" value="ECO:0007669"/>
    <property type="project" value="UniProtKB-SubCell"/>
</dbReference>
<evidence type="ECO:0000313" key="10">
    <source>
        <dbReference type="Proteomes" id="UP000235786"/>
    </source>
</evidence>
<dbReference type="InterPro" id="IPR004841">
    <property type="entry name" value="AA-permease/SLC12A_dom"/>
</dbReference>
<name>A0A2J6RSA1_HYAVF</name>
<keyword evidence="2" id="KW-0813">Transport</keyword>
<keyword evidence="6 7" id="KW-0472">Membrane</keyword>
<feature type="transmembrane region" description="Helical" evidence="7">
    <location>
        <begin position="419"/>
        <end position="437"/>
    </location>
</feature>
<dbReference type="Proteomes" id="UP000235786">
    <property type="component" value="Unassembled WGS sequence"/>
</dbReference>
<dbReference type="Gene3D" id="1.20.1740.10">
    <property type="entry name" value="Amino acid/polyamine transporter I"/>
    <property type="match status" value="1"/>
</dbReference>
<evidence type="ECO:0000256" key="7">
    <source>
        <dbReference type="SAM" id="Phobius"/>
    </source>
</evidence>
<dbReference type="FunFam" id="1.20.1740.10:FF:000017">
    <property type="entry name" value="Amino acid permease"/>
    <property type="match status" value="1"/>
</dbReference>
<keyword evidence="3 7" id="KW-0812">Transmembrane</keyword>
<feature type="transmembrane region" description="Helical" evidence="7">
    <location>
        <begin position="117"/>
        <end position="143"/>
    </location>
</feature>
<gene>
    <name evidence="9" type="ORF">L207DRAFT_511234</name>
</gene>
<feature type="transmembrane region" description="Helical" evidence="7">
    <location>
        <begin position="197"/>
        <end position="217"/>
    </location>
</feature>
<dbReference type="InterPro" id="IPR050524">
    <property type="entry name" value="APC_YAT"/>
</dbReference>
<dbReference type="PANTHER" id="PTHR43341:SF1">
    <property type="entry name" value="GENERAL AMINO-ACID PERMEASE GAP1"/>
    <property type="match status" value="1"/>
</dbReference>
<feature type="transmembrane region" description="Helical" evidence="7">
    <location>
        <begin position="164"/>
        <end position="191"/>
    </location>
</feature>
<dbReference type="OrthoDB" id="3900342at2759"/>
<evidence type="ECO:0000256" key="1">
    <source>
        <dbReference type="ARBA" id="ARBA00004141"/>
    </source>
</evidence>
<feature type="transmembrane region" description="Helical" evidence="7">
    <location>
        <begin position="530"/>
        <end position="546"/>
    </location>
</feature>
<evidence type="ECO:0000256" key="4">
    <source>
        <dbReference type="ARBA" id="ARBA00022970"/>
    </source>
</evidence>
<dbReference type="EMBL" id="KZ613944">
    <property type="protein sequence ID" value="PMD41370.1"/>
    <property type="molecule type" value="Genomic_DNA"/>
</dbReference>
<evidence type="ECO:0000256" key="5">
    <source>
        <dbReference type="ARBA" id="ARBA00022989"/>
    </source>
</evidence>
<dbReference type="InterPro" id="IPR004840">
    <property type="entry name" value="Amino_acid_permease_CS"/>
</dbReference>
<accession>A0A2J6RSA1</accession>
<sequence>MTIEQPCIGGNQTGWGLACRGVTPGQAMVPIAHLIIMSALRPRMSNEKFDPQDNLGAKDEPVPYATAAEGDVEEGAPKPLKRALESRHMQMIAIGGAIGAGLFVGSGEALVNGGPASLVICYIIVGFLMLCTMMTLGELAVMYPVNGGYYEYSVRFLDPSWGNALGWTYAISWMLTLPFEITAASLTIQYWNSSLSPAIFVSIFMVVLIIIQIFGVRGYGEVEFVLAIIKIITCIGLIILGIIINAGGVPNDPTGYIGGKYWHNPGAFANGFKGFCAVFVNAVFAYSGTELVGLAAAETKNPRKSLPKAAKQVLWRVALFYIINLLIVGLNVPYTDPQLLGSGSAGAAGVDTKASPFVLAIQNAGIKGLPSVINAVVLISSLSVANSCTYASTRTVQALAMSGNAPRFLAYVDKQGRPLGPVIIQMLFGFIAYIQLASSGLTVFNWLLSIGSLSATLMYFSINVAHIRFRQALKFHGRSTEEIPWKSPLGIAGSITGAVLAFICLAAVFYSSLFEPGGAPPTAYNFFEGYLSAFIVIFFLIIFKVWRRELWFGVHLNEIDVDKGRRFAGMELLPPPEDTSDFPWWKRALTAVF</sequence>
<evidence type="ECO:0000313" key="9">
    <source>
        <dbReference type="EMBL" id="PMD41370.1"/>
    </source>
</evidence>
<dbReference type="PIRSF" id="PIRSF006060">
    <property type="entry name" value="AA_transporter"/>
    <property type="match status" value="1"/>
</dbReference>
<comment type="subcellular location">
    <subcellularLocation>
        <location evidence="1">Membrane</location>
        <topology evidence="1">Multi-pass membrane protein</topology>
    </subcellularLocation>
</comment>
<reference evidence="9 10" key="1">
    <citation type="submission" date="2016-04" db="EMBL/GenBank/DDBJ databases">
        <title>A degradative enzymes factory behind the ericoid mycorrhizal symbiosis.</title>
        <authorList>
            <consortium name="DOE Joint Genome Institute"/>
            <person name="Martino E."/>
            <person name="Morin E."/>
            <person name="Grelet G."/>
            <person name="Kuo A."/>
            <person name="Kohler A."/>
            <person name="Daghino S."/>
            <person name="Barry K."/>
            <person name="Choi C."/>
            <person name="Cichocki N."/>
            <person name="Clum A."/>
            <person name="Copeland A."/>
            <person name="Hainaut M."/>
            <person name="Haridas S."/>
            <person name="Labutti K."/>
            <person name="Lindquist E."/>
            <person name="Lipzen A."/>
            <person name="Khouja H.-R."/>
            <person name="Murat C."/>
            <person name="Ohm R."/>
            <person name="Olson A."/>
            <person name="Spatafora J."/>
            <person name="Veneault-Fourrey C."/>
            <person name="Henrissat B."/>
            <person name="Grigoriev I."/>
            <person name="Martin F."/>
            <person name="Perotto S."/>
        </authorList>
    </citation>
    <scope>NUCLEOTIDE SEQUENCE [LARGE SCALE GENOMIC DNA]</scope>
    <source>
        <strain evidence="9 10">F</strain>
    </source>
</reference>
<dbReference type="GO" id="GO:0015171">
    <property type="term" value="F:amino acid transmembrane transporter activity"/>
    <property type="evidence" value="ECO:0007669"/>
    <property type="project" value="TreeGrafter"/>
</dbReference>
<dbReference type="PANTHER" id="PTHR43341">
    <property type="entry name" value="AMINO ACID PERMEASE"/>
    <property type="match status" value="1"/>
</dbReference>
<feature type="transmembrane region" description="Helical" evidence="7">
    <location>
        <begin position="313"/>
        <end position="334"/>
    </location>
</feature>
<evidence type="ECO:0000256" key="6">
    <source>
        <dbReference type="ARBA" id="ARBA00023136"/>
    </source>
</evidence>
<dbReference type="AlphaFoldDB" id="A0A2J6RSA1"/>
<feature type="transmembrane region" description="Helical" evidence="7">
    <location>
        <begin position="267"/>
        <end position="292"/>
    </location>
</feature>
<feature type="transmembrane region" description="Helical" evidence="7">
    <location>
        <begin position="488"/>
        <end position="510"/>
    </location>
</feature>
<evidence type="ECO:0000256" key="2">
    <source>
        <dbReference type="ARBA" id="ARBA00022448"/>
    </source>
</evidence>
<organism evidence="9 10">
    <name type="scientific">Hyaloscypha variabilis (strain UAMH 11265 / GT02V1 / F)</name>
    <name type="common">Meliniomyces variabilis</name>
    <dbReference type="NCBI Taxonomy" id="1149755"/>
    <lineage>
        <taxon>Eukaryota</taxon>
        <taxon>Fungi</taxon>
        <taxon>Dikarya</taxon>
        <taxon>Ascomycota</taxon>
        <taxon>Pezizomycotina</taxon>
        <taxon>Leotiomycetes</taxon>
        <taxon>Helotiales</taxon>
        <taxon>Hyaloscyphaceae</taxon>
        <taxon>Hyaloscypha</taxon>
        <taxon>Hyaloscypha variabilis</taxon>
    </lineage>
</organism>
<keyword evidence="10" id="KW-1185">Reference proteome</keyword>
<feature type="transmembrane region" description="Helical" evidence="7">
    <location>
        <begin position="91"/>
        <end position="111"/>
    </location>
</feature>
<keyword evidence="4" id="KW-0029">Amino-acid transport</keyword>
<feature type="transmembrane region" description="Helical" evidence="7">
    <location>
        <begin position="443"/>
        <end position="467"/>
    </location>
</feature>
<evidence type="ECO:0000259" key="8">
    <source>
        <dbReference type="Pfam" id="PF00324"/>
    </source>
</evidence>
<feature type="transmembrane region" description="Helical" evidence="7">
    <location>
        <begin position="224"/>
        <end position="247"/>
    </location>
</feature>
<feature type="domain" description="Amino acid permease/ SLC12A" evidence="8">
    <location>
        <begin position="88"/>
        <end position="548"/>
    </location>
</feature>
<evidence type="ECO:0000256" key="3">
    <source>
        <dbReference type="ARBA" id="ARBA00022692"/>
    </source>
</evidence>
<protein>
    <recommendedName>
        <fullName evidence="8">Amino acid permease/ SLC12A domain-containing protein</fullName>
    </recommendedName>
</protein>
<dbReference type="Pfam" id="PF00324">
    <property type="entry name" value="AA_permease"/>
    <property type="match status" value="1"/>
</dbReference>
<dbReference type="STRING" id="1149755.A0A2J6RSA1"/>
<keyword evidence="5 7" id="KW-1133">Transmembrane helix</keyword>
<proteinExistence type="predicted"/>